<evidence type="ECO:0000313" key="1">
    <source>
        <dbReference type="EMBL" id="KKS09259.1"/>
    </source>
</evidence>
<proteinExistence type="predicted"/>
<protein>
    <submittedName>
        <fullName evidence="1">Uncharacterized protein</fullName>
    </submittedName>
</protein>
<sequence>MSEKEFNKILEKLKSTLKCPLCGKAYDKNEIKYLGTFNFSYLLEMNCQHCDLAVMATVIMNPQKNKLDLIRGELKKFEEAEEISADELIELHEFLDKFDGNFKKALRAKK</sequence>
<organism evidence="1 2">
    <name type="scientific">candidate division CPR2 bacterium GW2011_GWC1_41_48</name>
    <dbReference type="NCBI Taxonomy" id="1618344"/>
    <lineage>
        <taxon>Bacteria</taxon>
        <taxon>Bacteria division CPR2</taxon>
    </lineage>
</organism>
<evidence type="ECO:0000313" key="2">
    <source>
        <dbReference type="Proteomes" id="UP000033869"/>
    </source>
</evidence>
<reference evidence="1 2" key="1">
    <citation type="journal article" date="2015" name="Nature">
        <title>rRNA introns, odd ribosomes, and small enigmatic genomes across a large radiation of phyla.</title>
        <authorList>
            <person name="Brown C.T."/>
            <person name="Hug L.A."/>
            <person name="Thomas B.C."/>
            <person name="Sharon I."/>
            <person name="Castelle C.J."/>
            <person name="Singh A."/>
            <person name="Wilkins M.J."/>
            <person name="Williams K.H."/>
            <person name="Banfield J.F."/>
        </authorList>
    </citation>
    <scope>NUCLEOTIDE SEQUENCE [LARGE SCALE GENOMIC DNA]</scope>
</reference>
<dbReference type="AlphaFoldDB" id="A0A0G0W8E4"/>
<dbReference type="Proteomes" id="UP000033869">
    <property type="component" value="Unassembled WGS sequence"/>
</dbReference>
<name>A0A0G0W8E4_UNCC2</name>
<comment type="caution">
    <text evidence="1">The sequence shown here is derived from an EMBL/GenBank/DDBJ whole genome shotgun (WGS) entry which is preliminary data.</text>
</comment>
<dbReference type="EMBL" id="LCBL01000002">
    <property type="protein sequence ID" value="KKS09259.1"/>
    <property type="molecule type" value="Genomic_DNA"/>
</dbReference>
<gene>
    <name evidence="1" type="ORF">UU65_C0002G0037</name>
</gene>
<accession>A0A0G0W8E4</accession>